<dbReference type="eggNOG" id="KOG3039">
    <property type="taxonomic scope" value="Eukaryota"/>
</dbReference>
<feature type="domain" description="Nitric oxide synthase-interacting protein zinc-finger" evidence="4">
    <location>
        <begin position="26"/>
        <end position="80"/>
    </location>
</feature>
<dbReference type="GO" id="GO:0061630">
    <property type="term" value="F:ubiquitin protein ligase activity"/>
    <property type="evidence" value="ECO:0007669"/>
    <property type="project" value="InterPro"/>
</dbReference>
<gene>
    <name evidence="5" type="ORF">OSTLU_87446</name>
</gene>
<dbReference type="PANTHER" id="PTHR13063:SF10">
    <property type="entry name" value="NITRIC OXIDE SYNTHASE-INTERACTING PROTEIN"/>
    <property type="match status" value="1"/>
</dbReference>
<dbReference type="InterPro" id="IPR031790">
    <property type="entry name" value="Znf-NOSIP"/>
</dbReference>
<protein>
    <recommendedName>
        <fullName evidence="4">Nitric oxide synthase-interacting protein zinc-finger domain-containing protein</fullName>
    </recommendedName>
</protein>
<dbReference type="Proteomes" id="UP000001568">
    <property type="component" value="Chromosome 6"/>
</dbReference>
<keyword evidence="2" id="KW-0539">Nucleus</keyword>
<sequence>MARGSTKKHSKQAGTLGSEALTHAERRALGYGTVRERLGRETVKDFDACALTLSTTDDGVCTPRGVVYDRGAIVQCLVDQRREFERKAREHARAKEAEARADDARDAKRRRVELAAFHAANHGGGGTTDEVEGEGKAYAGAASRQAMEVNATRAATMDGFWRVDGGVDDGLTRAKEKPEKETKCPTTLERLRMKDLVTIKWTKVREGESGKYMCPITYKTFTNATAIVVLKPTGTAISEEGFKRVVEKEGAYDGVKIRPDKDVIKLQKGGTGFAASGTQVESKANFDMGLAGGAELRGQSRGGQSKFGLRFN</sequence>
<reference evidence="5 6" key="1">
    <citation type="journal article" date="2007" name="Proc. Natl. Acad. Sci. U.S.A.">
        <title>The tiny eukaryote Ostreococcus provides genomic insights into the paradox of plankton speciation.</title>
        <authorList>
            <person name="Palenik B."/>
            <person name="Grimwood J."/>
            <person name="Aerts A."/>
            <person name="Rouze P."/>
            <person name="Salamov A."/>
            <person name="Putnam N."/>
            <person name="Dupont C."/>
            <person name="Jorgensen R."/>
            <person name="Derelle E."/>
            <person name="Rombauts S."/>
            <person name="Zhou K."/>
            <person name="Otillar R."/>
            <person name="Merchant S.S."/>
            <person name="Podell S."/>
            <person name="Gaasterland T."/>
            <person name="Napoli C."/>
            <person name="Gendler K."/>
            <person name="Manuell A."/>
            <person name="Tai V."/>
            <person name="Vallon O."/>
            <person name="Piganeau G."/>
            <person name="Jancek S."/>
            <person name="Heijde M."/>
            <person name="Jabbari K."/>
            <person name="Bowler C."/>
            <person name="Lohr M."/>
            <person name="Robbens S."/>
            <person name="Werner G."/>
            <person name="Dubchak I."/>
            <person name="Pazour G.J."/>
            <person name="Ren Q."/>
            <person name="Paulsen I."/>
            <person name="Delwiche C."/>
            <person name="Schmutz J."/>
            <person name="Rokhsar D."/>
            <person name="Van de Peer Y."/>
            <person name="Moreau H."/>
            <person name="Grigoriev I.V."/>
        </authorList>
    </citation>
    <scope>NUCLEOTIDE SEQUENCE [LARGE SCALE GENOMIC DNA]</scope>
    <source>
        <strain evidence="5 6">CCE9901</strain>
    </source>
</reference>
<evidence type="ECO:0000313" key="5">
    <source>
        <dbReference type="EMBL" id="ABO96680.1"/>
    </source>
</evidence>
<organism evidence="5 6">
    <name type="scientific">Ostreococcus lucimarinus (strain CCE9901)</name>
    <dbReference type="NCBI Taxonomy" id="436017"/>
    <lineage>
        <taxon>Eukaryota</taxon>
        <taxon>Viridiplantae</taxon>
        <taxon>Chlorophyta</taxon>
        <taxon>Mamiellophyceae</taxon>
        <taxon>Mamiellales</taxon>
        <taxon>Bathycoccaceae</taxon>
        <taxon>Ostreococcus</taxon>
    </lineage>
</organism>
<evidence type="ECO:0000256" key="3">
    <source>
        <dbReference type="SAM" id="MobiDB-lite"/>
    </source>
</evidence>
<keyword evidence="6" id="KW-1185">Reference proteome</keyword>
<proteinExistence type="predicted"/>
<accession>A4RYG9</accession>
<dbReference type="EMBL" id="CP000586">
    <property type="protein sequence ID" value="ABO96680.1"/>
    <property type="molecule type" value="Genomic_DNA"/>
</dbReference>
<dbReference type="STRING" id="436017.A4RYG9"/>
<dbReference type="OrthoDB" id="116827at2759"/>
<dbReference type="HOGENOM" id="CLU_053742_0_0_1"/>
<feature type="region of interest" description="Disordered" evidence="3">
    <location>
        <begin position="1"/>
        <end position="21"/>
    </location>
</feature>
<evidence type="ECO:0000256" key="1">
    <source>
        <dbReference type="ARBA" id="ARBA00004123"/>
    </source>
</evidence>
<dbReference type="Pfam" id="PF15906">
    <property type="entry name" value="zf-NOSIP"/>
    <property type="match status" value="1"/>
</dbReference>
<dbReference type="RefSeq" id="XP_001418387.1">
    <property type="nucleotide sequence ID" value="XM_001418350.1"/>
</dbReference>
<dbReference type="GO" id="GO:0005634">
    <property type="term" value="C:nucleus"/>
    <property type="evidence" value="ECO:0007669"/>
    <property type="project" value="UniProtKB-SubCell"/>
</dbReference>
<feature type="compositionally biased region" description="Basic residues" evidence="3">
    <location>
        <begin position="1"/>
        <end position="11"/>
    </location>
</feature>
<dbReference type="Gramene" id="ABO96680">
    <property type="protein sequence ID" value="ABO96680"/>
    <property type="gene ID" value="OSTLU_87446"/>
</dbReference>
<dbReference type="PANTHER" id="PTHR13063">
    <property type="entry name" value="ENOS INTERACTING PROTEIN"/>
    <property type="match status" value="1"/>
</dbReference>
<name>A4RYG9_OSTLU</name>
<dbReference type="KEGG" id="olu:OSTLU_87446"/>
<dbReference type="GeneID" id="5002262"/>
<evidence type="ECO:0000313" key="6">
    <source>
        <dbReference type="Proteomes" id="UP000001568"/>
    </source>
</evidence>
<evidence type="ECO:0000256" key="2">
    <source>
        <dbReference type="ARBA" id="ARBA00023242"/>
    </source>
</evidence>
<dbReference type="AlphaFoldDB" id="A4RYG9"/>
<comment type="subcellular location">
    <subcellularLocation>
        <location evidence="1">Nucleus</location>
    </subcellularLocation>
</comment>
<evidence type="ECO:0000259" key="4">
    <source>
        <dbReference type="Pfam" id="PF15906"/>
    </source>
</evidence>
<dbReference type="InterPro" id="IPR016818">
    <property type="entry name" value="NOSIP"/>
</dbReference>
<dbReference type="OMA" id="PCVTKFM"/>